<dbReference type="Gene3D" id="1.10.287.130">
    <property type="match status" value="1"/>
</dbReference>
<keyword evidence="5" id="KW-0808">Transferase</keyword>
<evidence type="ECO:0000256" key="3">
    <source>
        <dbReference type="ARBA" id="ARBA00012438"/>
    </source>
</evidence>
<dbReference type="GO" id="GO:0005524">
    <property type="term" value="F:ATP binding"/>
    <property type="evidence" value="ECO:0007669"/>
    <property type="project" value="UniProtKB-KW"/>
</dbReference>
<evidence type="ECO:0000256" key="6">
    <source>
        <dbReference type="ARBA" id="ARBA00022692"/>
    </source>
</evidence>
<evidence type="ECO:0000256" key="7">
    <source>
        <dbReference type="ARBA" id="ARBA00022777"/>
    </source>
</evidence>
<keyword evidence="15" id="KW-1185">Reference proteome</keyword>
<keyword evidence="6 11" id="KW-0812">Transmembrane</keyword>
<keyword evidence="7" id="KW-0418">Kinase</keyword>
<evidence type="ECO:0000313" key="15">
    <source>
        <dbReference type="Proteomes" id="UP001597018"/>
    </source>
</evidence>
<organism evidence="14 15">
    <name type="scientific">Saccharopolyspora rosea</name>
    <dbReference type="NCBI Taxonomy" id="524884"/>
    <lineage>
        <taxon>Bacteria</taxon>
        <taxon>Bacillati</taxon>
        <taxon>Actinomycetota</taxon>
        <taxon>Actinomycetes</taxon>
        <taxon>Pseudonocardiales</taxon>
        <taxon>Pseudonocardiaceae</taxon>
        <taxon>Saccharopolyspora</taxon>
    </lineage>
</organism>
<dbReference type="InterPro" id="IPR036097">
    <property type="entry name" value="HisK_dim/P_sf"/>
</dbReference>
<reference evidence="15" key="1">
    <citation type="journal article" date="2019" name="Int. J. Syst. Evol. Microbiol.">
        <title>The Global Catalogue of Microorganisms (GCM) 10K type strain sequencing project: providing services to taxonomists for standard genome sequencing and annotation.</title>
        <authorList>
            <consortium name="The Broad Institute Genomics Platform"/>
            <consortium name="The Broad Institute Genome Sequencing Center for Infectious Disease"/>
            <person name="Wu L."/>
            <person name="Ma J."/>
        </authorList>
    </citation>
    <scope>NUCLEOTIDE SEQUENCE [LARGE SCALE GENOMIC DNA]</scope>
    <source>
        <strain evidence="15">CCUG 56401</strain>
    </source>
</reference>
<name>A0ABW3FNF3_9PSEU</name>
<dbReference type="Gene3D" id="3.30.565.10">
    <property type="entry name" value="Histidine kinase-like ATPase, C-terminal domain"/>
    <property type="match status" value="1"/>
</dbReference>
<dbReference type="PROSITE" id="PS50109">
    <property type="entry name" value="HIS_KIN"/>
    <property type="match status" value="1"/>
</dbReference>
<feature type="domain" description="HAMP" evidence="13">
    <location>
        <begin position="202"/>
        <end position="255"/>
    </location>
</feature>
<dbReference type="SUPFAM" id="SSF158472">
    <property type="entry name" value="HAMP domain-like"/>
    <property type="match status" value="1"/>
</dbReference>
<evidence type="ECO:0000256" key="2">
    <source>
        <dbReference type="ARBA" id="ARBA00004236"/>
    </source>
</evidence>
<dbReference type="InterPro" id="IPR036890">
    <property type="entry name" value="HATPase_C_sf"/>
</dbReference>
<feature type="transmembrane region" description="Helical" evidence="11">
    <location>
        <begin position="174"/>
        <end position="196"/>
    </location>
</feature>
<gene>
    <name evidence="14" type="ORF">ACFQ16_07095</name>
</gene>
<evidence type="ECO:0000256" key="11">
    <source>
        <dbReference type="SAM" id="Phobius"/>
    </source>
</evidence>
<dbReference type="PROSITE" id="PS50885">
    <property type="entry name" value="HAMP"/>
    <property type="match status" value="1"/>
</dbReference>
<dbReference type="RefSeq" id="WP_263252659.1">
    <property type="nucleotide sequence ID" value="NZ_BAABLT010000001.1"/>
</dbReference>
<keyword evidence="9" id="KW-0902">Two-component regulatory system</keyword>
<evidence type="ECO:0000313" key="14">
    <source>
        <dbReference type="EMBL" id="MFD0919504.1"/>
    </source>
</evidence>
<dbReference type="Gene3D" id="6.10.340.10">
    <property type="match status" value="1"/>
</dbReference>
<evidence type="ECO:0000256" key="5">
    <source>
        <dbReference type="ARBA" id="ARBA00022679"/>
    </source>
</evidence>
<dbReference type="PANTHER" id="PTHR45436:SF5">
    <property type="entry name" value="SENSOR HISTIDINE KINASE TRCS"/>
    <property type="match status" value="1"/>
</dbReference>
<evidence type="ECO:0000256" key="4">
    <source>
        <dbReference type="ARBA" id="ARBA00022553"/>
    </source>
</evidence>
<keyword evidence="4" id="KW-0597">Phosphoprotein</keyword>
<dbReference type="Proteomes" id="UP001597018">
    <property type="component" value="Unassembled WGS sequence"/>
</dbReference>
<proteinExistence type="predicted"/>
<dbReference type="EMBL" id="JBHTIW010000003">
    <property type="protein sequence ID" value="MFD0919504.1"/>
    <property type="molecule type" value="Genomic_DNA"/>
</dbReference>
<keyword evidence="10 11" id="KW-0472">Membrane</keyword>
<dbReference type="SMART" id="SM00387">
    <property type="entry name" value="HATPase_c"/>
    <property type="match status" value="1"/>
</dbReference>
<evidence type="ECO:0000256" key="1">
    <source>
        <dbReference type="ARBA" id="ARBA00000085"/>
    </source>
</evidence>
<dbReference type="SMART" id="SM00304">
    <property type="entry name" value="HAMP"/>
    <property type="match status" value="1"/>
</dbReference>
<dbReference type="SUPFAM" id="SSF55874">
    <property type="entry name" value="ATPase domain of HSP90 chaperone/DNA topoisomerase II/histidine kinase"/>
    <property type="match status" value="1"/>
</dbReference>
<comment type="catalytic activity">
    <reaction evidence="1">
        <text>ATP + protein L-histidine = ADP + protein N-phospho-L-histidine.</text>
        <dbReference type="EC" id="2.7.13.3"/>
    </reaction>
</comment>
<comment type="subcellular location">
    <subcellularLocation>
        <location evidence="2">Cell membrane</location>
    </subcellularLocation>
</comment>
<accession>A0ABW3FNF3</accession>
<evidence type="ECO:0000256" key="9">
    <source>
        <dbReference type="ARBA" id="ARBA00023012"/>
    </source>
</evidence>
<keyword evidence="8 11" id="KW-1133">Transmembrane helix</keyword>
<evidence type="ECO:0000256" key="8">
    <source>
        <dbReference type="ARBA" id="ARBA00022989"/>
    </source>
</evidence>
<dbReference type="InterPro" id="IPR003661">
    <property type="entry name" value="HisK_dim/P_dom"/>
</dbReference>
<keyword evidence="14" id="KW-0067">ATP-binding</keyword>
<dbReference type="EC" id="2.7.13.3" evidence="3"/>
<dbReference type="PRINTS" id="PR00344">
    <property type="entry name" value="BCTRLSENSOR"/>
</dbReference>
<dbReference type="PANTHER" id="PTHR45436">
    <property type="entry name" value="SENSOR HISTIDINE KINASE YKOH"/>
    <property type="match status" value="1"/>
</dbReference>
<dbReference type="CDD" id="cd00075">
    <property type="entry name" value="HATPase"/>
    <property type="match status" value="1"/>
</dbReference>
<dbReference type="Pfam" id="PF02518">
    <property type="entry name" value="HATPase_c"/>
    <property type="match status" value="1"/>
</dbReference>
<dbReference type="InterPro" id="IPR050428">
    <property type="entry name" value="TCS_sensor_his_kinase"/>
</dbReference>
<dbReference type="Pfam" id="PF00512">
    <property type="entry name" value="HisKA"/>
    <property type="match status" value="1"/>
</dbReference>
<sequence>MARSWRGSLRGRLLAGVILLAALGMAAVDVASLVGLRLYLTDVADRNLTQARDSVQRYVGSRAAAPISETTLDTLVPAGAYVALLDERGRVVAETAAQGADGRLTPRPDLPEPVPGGFAEHPITVSAQGALMPRYRTLGFPVGAHTTVRPATGAAPKPVSTMVIGTSLALADDVVYWLVGADAVATLAALAAVALLGRGVLRVGMRPLQDMAATATAIADGDLHQRIEVARPHSEIGEVGSALNRAFDARQRSEERLRQFVADASHELRTPLTTIRGWAQLHLHGLAQQPELAERSMLRIEEEAAQMHATVEELLLLAQLDQGRPLADIPVDLGGLATTAVADARALDPGRPITVDVQGEVFATGDEERLHQVLRNLLSNAQRHTPAGTPVAVAVRALPEDRVELAVTDHGPGMDPETARRIFERFYRGDDSRSPGTGGTGLGLAIVKSITEAHGGEVAVTTAEGEGSTFTVTLPAARPSRC</sequence>
<dbReference type="CDD" id="cd06225">
    <property type="entry name" value="HAMP"/>
    <property type="match status" value="1"/>
</dbReference>
<feature type="domain" description="Histidine kinase" evidence="12">
    <location>
        <begin position="263"/>
        <end position="478"/>
    </location>
</feature>
<evidence type="ECO:0000259" key="12">
    <source>
        <dbReference type="PROSITE" id="PS50109"/>
    </source>
</evidence>
<dbReference type="InterPro" id="IPR003594">
    <property type="entry name" value="HATPase_dom"/>
</dbReference>
<dbReference type="SUPFAM" id="SSF47384">
    <property type="entry name" value="Homodimeric domain of signal transducing histidine kinase"/>
    <property type="match status" value="1"/>
</dbReference>
<dbReference type="CDD" id="cd00082">
    <property type="entry name" value="HisKA"/>
    <property type="match status" value="1"/>
</dbReference>
<dbReference type="InterPro" id="IPR003660">
    <property type="entry name" value="HAMP_dom"/>
</dbReference>
<dbReference type="Pfam" id="PF00672">
    <property type="entry name" value="HAMP"/>
    <property type="match status" value="1"/>
</dbReference>
<keyword evidence="14" id="KW-0547">Nucleotide-binding</keyword>
<dbReference type="InterPro" id="IPR004358">
    <property type="entry name" value="Sig_transdc_His_kin-like_C"/>
</dbReference>
<dbReference type="SMART" id="SM00388">
    <property type="entry name" value="HisKA"/>
    <property type="match status" value="1"/>
</dbReference>
<evidence type="ECO:0000256" key="10">
    <source>
        <dbReference type="ARBA" id="ARBA00023136"/>
    </source>
</evidence>
<protein>
    <recommendedName>
        <fullName evidence="3">histidine kinase</fullName>
        <ecNumber evidence="3">2.7.13.3</ecNumber>
    </recommendedName>
</protein>
<comment type="caution">
    <text evidence="14">The sequence shown here is derived from an EMBL/GenBank/DDBJ whole genome shotgun (WGS) entry which is preliminary data.</text>
</comment>
<evidence type="ECO:0000259" key="13">
    <source>
        <dbReference type="PROSITE" id="PS50885"/>
    </source>
</evidence>
<dbReference type="InterPro" id="IPR005467">
    <property type="entry name" value="His_kinase_dom"/>
</dbReference>